<comment type="caution">
    <text evidence="1">The sequence shown here is derived from an EMBL/GenBank/DDBJ whole genome shotgun (WGS) entry which is preliminary data.</text>
</comment>
<gene>
    <name evidence="1" type="ORF">H9948_11055</name>
</gene>
<organism evidence="1 2">
    <name type="scientific">Candidatus Jeotgalibaca merdavium</name>
    <dbReference type="NCBI Taxonomy" id="2838627"/>
    <lineage>
        <taxon>Bacteria</taxon>
        <taxon>Bacillati</taxon>
        <taxon>Bacillota</taxon>
        <taxon>Bacilli</taxon>
        <taxon>Lactobacillales</taxon>
        <taxon>Carnobacteriaceae</taxon>
        <taxon>Jeotgalibaca</taxon>
    </lineage>
</organism>
<dbReference type="Proteomes" id="UP000886856">
    <property type="component" value="Unassembled WGS sequence"/>
</dbReference>
<evidence type="ECO:0000313" key="2">
    <source>
        <dbReference type="Proteomes" id="UP000886856"/>
    </source>
</evidence>
<accession>A0A9D2I3R6</accession>
<protein>
    <recommendedName>
        <fullName evidence="3">Homeodomain phBC6A51-type domain-containing protein</fullName>
    </recommendedName>
</protein>
<sequence length="133" mass="15173">MTKNDIYKPTAAEKKLLEVLINPEHLGKNVTELCNLANVSRNKYYDAMKKQPFQELVKNTTLELVKGKIGDVLNATYKYALKEKGYQDRKVLLTMAGIYADKTESTVKADVINHHNPYDELTADELRKLINSE</sequence>
<reference evidence="1" key="2">
    <citation type="submission" date="2021-04" db="EMBL/GenBank/DDBJ databases">
        <authorList>
            <person name="Gilroy R."/>
        </authorList>
    </citation>
    <scope>NUCLEOTIDE SEQUENCE</scope>
    <source>
        <strain evidence="1">CHK171-505</strain>
    </source>
</reference>
<reference evidence="1" key="1">
    <citation type="journal article" date="2021" name="PeerJ">
        <title>Extensive microbial diversity within the chicken gut microbiome revealed by metagenomics and culture.</title>
        <authorList>
            <person name="Gilroy R."/>
            <person name="Ravi A."/>
            <person name="Getino M."/>
            <person name="Pursley I."/>
            <person name="Horton D.L."/>
            <person name="Alikhan N.F."/>
            <person name="Baker D."/>
            <person name="Gharbi K."/>
            <person name="Hall N."/>
            <person name="Watson M."/>
            <person name="Adriaenssens E.M."/>
            <person name="Foster-Nyarko E."/>
            <person name="Jarju S."/>
            <person name="Secka A."/>
            <person name="Antonio M."/>
            <person name="Oren A."/>
            <person name="Chaudhuri R.R."/>
            <person name="La Ragione R."/>
            <person name="Hildebrand F."/>
            <person name="Pallen M.J."/>
        </authorList>
    </citation>
    <scope>NUCLEOTIDE SEQUENCE</scope>
    <source>
        <strain evidence="1">CHK171-505</strain>
    </source>
</reference>
<name>A0A9D2I3R6_9LACT</name>
<evidence type="ECO:0000313" key="1">
    <source>
        <dbReference type="EMBL" id="HJA91314.1"/>
    </source>
</evidence>
<evidence type="ECO:0008006" key="3">
    <source>
        <dbReference type="Google" id="ProtNLM"/>
    </source>
</evidence>
<dbReference type="AlphaFoldDB" id="A0A9D2I3R6"/>
<proteinExistence type="predicted"/>
<dbReference type="EMBL" id="DWYW01000257">
    <property type="protein sequence ID" value="HJA91314.1"/>
    <property type="molecule type" value="Genomic_DNA"/>
</dbReference>